<reference evidence="1" key="1">
    <citation type="journal article" date="2020" name="mSystems">
        <title>Genome- and Community-Level Interaction Insights into Carbon Utilization and Element Cycling Functions of Hydrothermarchaeota in Hydrothermal Sediment.</title>
        <authorList>
            <person name="Zhou Z."/>
            <person name="Liu Y."/>
            <person name="Xu W."/>
            <person name="Pan J."/>
            <person name="Luo Z.H."/>
            <person name="Li M."/>
        </authorList>
    </citation>
    <scope>NUCLEOTIDE SEQUENCE [LARGE SCALE GENOMIC DNA]</scope>
    <source>
        <strain evidence="1">SpSt-1233</strain>
    </source>
</reference>
<dbReference type="Proteomes" id="UP000886069">
    <property type="component" value="Unassembled WGS sequence"/>
</dbReference>
<protein>
    <submittedName>
        <fullName evidence="1">Magnesium and cobalt transport protein CorA</fullName>
    </submittedName>
</protein>
<proteinExistence type="predicted"/>
<name>A0A7V2F3U5_UNCEI</name>
<comment type="caution">
    <text evidence="1">The sequence shown here is derived from an EMBL/GenBank/DDBJ whole genome shotgun (WGS) entry which is preliminary data.</text>
</comment>
<dbReference type="SUPFAM" id="SSF143865">
    <property type="entry name" value="CorA soluble domain-like"/>
    <property type="match status" value="1"/>
</dbReference>
<gene>
    <name evidence="1" type="ORF">ENO08_06700</name>
</gene>
<evidence type="ECO:0000313" key="1">
    <source>
        <dbReference type="EMBL" id="HER44132.1"/>
    </source>
</evidence>
<feature type="non-terminal residue" evidence="1">
    <location>
        <position position="81"/>
    </location>
</feature>
<organism evidence="1">
    <name type="scientific">Eiseniibacteriota bacterium</name>
    <dbReference type="NCBI Taxonomy" id="2212470"/>
    <lineage>
        <taxon>Bacteria</taxon>
        <taxon>Candidatus Eiseniibacteriota</taxon>
    </lineage>
</organism>
<sequence length="81" mass="9327">MGKIIRRRSKKAGLPPGTLVFDGERRVERTRITIFDYDGSRLQEKEAERIEECFPLKDEPTVTWINIDGVHEVENVEKIGG</sequence>
<dbReference type="Gene3D" id="3.30.460.20">
    <property type="entry name" value="CorA soluble domain-like"/>
    <property type="match status" value="1"/>
</dbReference>
<dbReference type="InterPro" id="IPR045861">
    <property type="entry name" value="CorA_cytoplasmic_dom"/>
</dbReference>
<accession>A0A7V2F3U5</accession>
<dbReference type="AlphaFoldDB" id="A0A7V2F3U5"/>
<dbReference type="EMBL" id="DSEC01000476">
    <property type="protein sequence ID" value="HER44132.1"/>
    <property type="molecule type" value="Genomic_DNA"/>
</dbReference>